<sequence>MPTLSRRAQKDLEQLPDALRVKALNIIDRLDSEPGLGKKLLGSLAGIRSARLGRSHRILYEVKNTGIAHVLTISQRRDAYR</sequence>
<dbReference type="Gene3D" id="3.30.2310.20">
    <property type="entry name" value="RelE-like"/>
    <property type="match status" value="1"/>
</dbReference>
<dbReference type="Proteomes" id="UP000003824">
    <property type="component" value="Unassembled WGS sequence"/>
</dbReference>
<dbReference type="SUPFAM" id="SSF143011">
    <property type="entry name" value="RelE-like"/>
    <property type="match status" value="1"/>
</dbReference>
<dbReference type="InterPro" id="IPR035093">
    <property type="entry name" value="RelE/ParE_toxin_dom_sf"/>
</dbReference>
<dbReference type="AlphaFoldDB" id="D5ZXI8"/>
<protein>
    <submittedName>
        <fullName evidence="2">Predicted protein</fullName>
    </submittedName>
</protein>
<dbReference type="EMBL" id="DS999641">
    <property type="protein sequence ID" value="EFE67121.2"/>
    <property type="molecule type" value="Genomic_DNA"/>
</dbReference>
<organism evidence="2 3">
    <name type="scientific">Streptomyces viridosporus (strain ATCC 14672 / DSM 40746 / JCM 4963 / KCTC 9882 / NRRL B-12104 / FH 1290)</name>
    <name type="common">Streptomyces ghanaensis</name>
    <dbReference type="NCBI Taxonomy" id="566461"/>
    <lineage>
        <taxon>Bacteria</taxon>
        <taxon>Bacillati</taxon>
        <taxon>Actinomycetota</taxon>
        <taxon>Actinomycetes</taxon>
        <taxon>Kitasatosporales</taxon>
        <taxon>Streptomycetaceae</taxon>
        <taxon>Streptomyces</taxon>
    </lineage>
</organism>
<accession>D5ZXI8</accession>
<proteinExistence type="predicted"/>
<name>D5ZXI8_STRV1</name>
<evidence type="ECO:0000256" key="1">
    <source>
        <dbReference type="ARBA" id="ARBA00022649"/>
    </source>
</evidence>
<keyword evidence="1" id="KW-1277">Toxin-antitoxin system</keyword>
<dbReference type="Pfam" id="PF05016">
    <property type="entry name" value="ParE_toxin"/>
    <property type="match status" value="1"/>
</dbReference>
<evidence type="ECO:0000313" key="3">
    <source>
        <dbReference type="Proteomes" id="UP000003824"/>
    </source>
</evidence>
<reference evidence="3" key="1">
    <citation type="submission" date="2008-12" db="EMBL/GenBank/DDBJ databases">
        <title>Annotation of Streptomyces ghanaensis ATCC 14672.</title>
        <authorList>
            <consortium name="The Broad Institute Genome Sequencing Platform"/>
            <consortium name="Broad Institute Microbial Sequencing Center"/>
            <person name="Fischbach M."/>
            <person name="Ward D."/>
            <person name="Young S."/>
            <person name="Kodira C.D."/>
            <person name="Zeng Q."/>
            <person name="Koehrsen M."/>
            <person name="Godfrey P."/>
            <person name="Alvarado L."/>
            <person name="Berlin A.M."/>
            <person name="Borenstein D."/>
            <person name="Chen Z."/>
            <person name="Engels R."/>
            <person name="Freedman E."/>
            <person name="Gellesch M."/>
            <person name="Goldberg J."/>
            <person name="Griggs A."/>
            <person name="Gujja S."/>
            <person name="Heiman D.I."/>
            <person name="Hepburn T.A."/>
            <person name="Howarth C."/>
            <person name="Jen D."/>
            <person name="Larson L."/>
            <person name="Lewis B."/>
            <person name="Mehta T."/>
            <person name="Park D."/>
            <person name="Pearson M."/>
            <person name="Roberts A."/>
            <person name="Saif S."/>
            <person name="Shea T.D."/>
            <person name="Shenoy N."/>
            <person name="Sisk P."/>
            <person name="Stolte C."/>
            <person name="Sykes S.N."/>
            <person name="Walk T."/>
            <person name="White J."/>
            <person name="Yandava C."/>
            <person name="Straight P."/>
            <person name="Clardy J."/>
            <person name="Hung D."/>
            <person name="Kolter R."/>
            <person name="Mekalanos J."/>
            <person name="Walker S."/>
            <person name="Walsh C.T."/>
            <person name="Wieland B.L.C."/>
            <person name="Ilzarbe M."/>
            <person name="Galagan J."/>
            <person name="Nusbaum C."/>
            <person name="Birren B."/>
        </authorList>
    </citation>
    <scope>NUCLEOTIDE SEQUENCE [LARGE SCALE GENOMIC DNA]</scope>
    <source>
        <strain evidence="3">ATCC 14672 / DSM 40746 / JCM 4963 / KCTC 9882 / NRRL B-12104 / FH 1290</strain>
    </source>
</reference>
<dbReference type="RefSeq" id="WP_004983405.1">
    <property type="nucleotide sequence ID" value="NZ_DS999641.1"/>
</dbReference>
<dbReference type="InterPro" id="IPR007712">
    <property type="entry name" value="RelE/ParE_toxin"/>
</dbReference>
<evidence type="ECO:0000313" key="2">
    <source>
        <dbReference type="EMBL" id="EFE67121.2"/>
    </source>
</evidence>
<gene>
    <name evidence="2" type="ORF">SSFG_02370</name>
</gene>